<keyword evidence="4" id="KW-1185">Reference proteome</keyword>
<feature type="compositionally biased region" description="Low complexity" evidence="2">
    <location>
        <begin position="9"/>
        <end position="24"/>
    </location>
</feature>
<proteinExistence type="predicted"/>
<comment type="caution">
    <text evidence="3">The sequence shown here is derived from an EMBL/GenBank/DDBJ whole genome shotgun (WGS) entry which is preliminary data.</text>
</comment>
<organism evidence="3 4">
    <name type="scientific">Hondaea fermentalgiana</name>
    <dbReference type="NCBI Taxonomy" id="2315210"/>
    <lineage>
        <taxon>Eukaryota</taxon>
        <taxon>Sar</taxon>
        <taxon>Stramenopiles</taxon>
        <taxon>Bigyra</taxon>
        <taxon>Labyrinthulomycetes</taxon>
        <taxon>Thraustochytrida</taxon>
        <taxon>Thraustochytriidae</taxon>
        <taxon>Hondaea</taxon>
    </lineage>
</organism>
<gene>
    <name evidence="3" type="ORF">FCC1311_016782</name>
</gene>
<dbReference type="EMBL" id="BEYU01000012">
    <property type="protein sequence ID" value="GBG25460.1"/>
    <property type="molecule type" value="Genomic_DNA"/>
</dbReference>
<evidence type="ECO:0000256" key="1">
    <source>
        <dbReference type="SAM" id="Coils"/>
    </source>
</evidence>
<keyword evidence="1" id="KW-0175">Coiled coil</keyword>
<name>A0A2R5G377_9STRA</name>
<reference evidence="3 4" key="1">
    <citation type="submission" date="2017-12" db="EMBL/GenBank/DDBJ databases">
        <title>Sequencing, de novo assembly and annotation of complete genome of a new Thraustochytrid species, strain FCC1311.</title>
        <authorList>
            <person name="Sedici K."/>
            <person name="Godart F."/>
            <person name="Aiese Cigliano R."/>
            <person name="Sanseverino W."/>
            <person name="Barakat M."/>
            <person name="Ortet P."/>
            <person name="Marechal E."/>
            <person name="Cagnac O."/>
            <person name="Amato A."/>
        </authorList>
    </citation>
    <scope>NUCLEOTIDE SEQUENCE [LARGE SCALE GENOMIC DNA]</scope>
</reference>
<feature type="region of interest" description="Disordered" evidence="2">
    <location>
        <begin position="1"/>
        <end position="57"/>
    </location>
</feature>
<dbReference type="Proteomes" id="UP000241890">
    <property type="component" value="Unassembled WGS sequence"/>
</dbReference>
<evidence type="ECO:0000313" key="4">
    <source>
        <dbReference type="Proteomes" id="UP000241890"/>
    </source>
</evidence>
<evidence type="ECO:0000313" key="3">
    <source>
        <dbReference type="EMBL" id="GBG25460.1"/>
    </source>
</evidence>
<feature type="coiled-coil region" evidence="1">
    <location>
        <begin position="122"/>
        <end position="149"/>
    </location>
</feature>
<protein>
    <submittedName>
        <fullName evidence="3">Uncharacterized protein</fullName>
    </submittedName>
</protein>
<accession>A0A2R5G377</accession>
<sequence>MGRGEKQLQQEQQQQQQEQQQQQQEELDAWPGNGAHGGPQELNSTGDEREGKEETQDDVAVRLASCLAKLGLAATDAGSDAAIASAWAAASTRDQDARAQLDAARAKHTDIQEKVARVGVWRRQLQTQLADLEAETAARNENVATLNQEVESFRVKRSEYAQQRREALAALQNVDLERISHQAILEKRARLDRALQRQKELRDLHRPYHDLSTDARAATQQVAQARQTLSNLDAQFQRLVAGLSL</sequence>
<dbReference type="InParanoid" id="A0A2R5G377"/>
<evidence type="ECO:0000256" key="2">
    <source>
        <dbReference type="SAM" id="MobiDB-lite"/>
    </source>
</evidence>
<dbReference type="AlphaFoldDB" id="A0A2R5G377"/>